<reference evidence="3" key="1">
    <citation type="submission" date="2019-01" db="EMBL/GenBank/DDBJ databases">
        <title>Draft genome sequences of three monokaryotic isolates of the white-rot basidiomycete fungus Dichomitus squalens.</title>
        <authorList>
            <consortium name="DOE Joint Genome Institute"/>
            <person name="Lopez S.C."/>
            <person name="Andreopoulos B."/>
            <person name="Pangilinan J."/>
            <person name="Lipzen A."/>
            <person name="Riley R."/>
            <person name="Ahrendt S."/>
            <person name="Ng V."/>
            <person name="Barry K."/>
            <person name="Daum C."/>
            <person name="Grigoriev I.V."/>
            <person name="Hilden K.S."/>
            <person name="Makela M.R."/>
            <person name="de Vries R.P."/>
        </authorList>
    </citation>
    <scope>NUCLEOTIDE SEQUENCE [LARGE SCALE GENOMIC DNA]</scope>
    <source>
        <strain evidence="3">OM18370.1</strain>
    </source>
</reference>
<dbReference type="GO" id="GO:0005975">
    <property type="term" value="P:carbohydrate metabolic process"/>
    <property type="evidence" value="ECO:0007669"/>
    <property type="project" value="InterPro"/>
</dbReference>
<sequence>MSLPSSLLSYVRSRVIVDVDSMDPAVAARHTAGDGARFCDMTSNQAIVFGEAARPDREELLEKACAQVRSSEAELDIETQVSDAIDLLTVLLAKEVYPYLTGRVHAQTSPSTAYNTEATIQHAKKLVSIFEANGISRSRVCIKIPATPESIISCQYLERLGIRTLSTCLFSVAQAIAAHQAGCLYIAPYFNELRVHFEPGVWKEYADTAKEHPASRVISSIVRLYKEIGASTLVMPASIVTSKEVLALVSLKPDHLTLSGAVLDQLAAAQSTDTVDQDPKPHHPEVGLESGPATSDGSDALEEPDVKATNFLENGGAALREAIAADAETTRKLADALKIFGEMEAKTKELVRAKLQSQFS</sequence>
<feature type="region of interest" description="Disordered" evidence="2">
    <location>
        <begin position="269"/>
        <end position="301"/>
    </location>
</feature>
<evidence type="ECO:0000313" key="3">
    <source>
        <dbReference type="EMBL" id="TBU35246.1"/>
    </source>
</evidence>
<dbReference type="Proteomes" id="UP000292957">
    <property type="component" value="Unassembled WGS sequence"/>
</dbReference>
<organism evidence="3">
    <name type="scientific">Dichomitus squalens</name>
    <dbReference type="NCBI Taxonomy" id="114155"/>
    <lineage>
        <taxon>Eukaryota</taxon>
        <taxon>Fungi</taxon>
        <taxon>Dikarya</taxon>
        <taxon>Basidiomycota</taxon>
        <taxon>Agaricomycotina</taxon>
        <taxon>Agaricomycetes</taxon>
        <taxon>Polyporales</taxon>
        <taxon>Polyporaceae</taxon>
        <taxon>Dichomitus</taxon>
    </lineage>
</organism>
<dbReference type="AlphaFoldDB" id="A0A4Q9N8F0"/>
<name>A0A4Q9N8F0_9APHY</name>
<dbReference type="GO" id="GO:0004801">
    <property type="term" value="F:transaldolase activity"/>
    <property type="evidence" value="ECO:0007669"/>
    <property type="project" value="TreeGrafter"/>
</dbReference>
<dbReference type="Pfam" id="PF00923">
    <property type="entry name" value="TAL_FSA"/>
    <property type="match status" value="1"/>
</dbReference>
<dbReference type="EMBL" id="ML143387">
    <property type="protein sequence ID" value="TBU35246.1"/>
    <property type="molecule type" value="Genomic_DNA"/>
</dbReference>
<evidence type="ECO:0000256" key="1">
    <source>
        <dbReference type="ARBA" id="ARBA00023270"/>
    </source>
</evidence>
<gene>
    <name evidence="3" type="ORF">BD311DRAFT_745824</name>
</gene>
<dbReference type="Gene3D" id="3.20.20.70">
    <property type="entry name" value="Aldolase class I"/>
    <property type="match status" value="1"/>
</dbReference>
<dbReference type="InterPro" id="IPR013785">
    <property type="entry name" value="Aldolase_TIM"/>
</dbReference>
<proteinExistence type="predicted"/>
<dbReference type="OrthoDB" id="1711136at2759"/>
<dbReference type="PANTHER" id="PTHR10683">
    <property type="entry name" value="TRANSALDOLASE"/>
    <property type="match status" value="1"/>
</dbReference>
<keyword evidence="1" id="KW-0704">Schiff base</keyword>
<dbReference type="SUPFAM" id="SSF51569">
    <property type="entry name" value="Aldolase"/>
    <property type="match status" value="1"/>
</dbReference>
<dbReference type="GO" id="GO:0009052">
    <property type="term" value="P:pentose-phosphate shunt, non-oxidative branch"/>
    <property type="evidence" value="ECO:0007669"/>
    <property type="project" value="TreeGrafter"/>
</dbReference>
<accession>A0A4Q9N8F0</accession>
<evidence type="ECO:0000256" key="2">
    <source>
        <dbReference type="SAM" id="MobiDB-lite"/>
    </source>
</evidence>
<dbReference type="PANTHER" id="PTHR10683:SF39">
    <property type="entry name" value="TRANSALDOLASE"/>
    <property type="match status" value="1"/>
</dbReference>
<feature type="compositionally biased region" description="Basic and acidic residues" evidence="2">
    <location>
        <begin position="277"/>
        <end position="286"/>
    </location>
</feature>
<protein>
    <submittedName>
        <fullName evidence="3">Aldolase</fullName>
    </submittedName>
</protein>
<dbReference type="InterPro" id="IPR001585">
    <property type="entry name" value="TAL/FSA"/>
</dbReference>